<gene>
    <name evidence="2" type="ORF">GHK24_06160</name>
</gene>
<dbReference type="AlphaFoldDB" id="A0A6L5JXJ5"/>
<proteinExistence type="predicted"/>
<organism evidence="2 3">
    <name type="scientific">Rhodocyclus tenuis</name>
    <name type="common">Rhodospirillum tenue</name>
    <dbReference type="NCBI Taxonomy" id="1066"/>
    <lineage>
        <taxon>Bacteria</taxon>
        <taxon>Pseudomonadati</taxon>
        <taxon>Pseudomonadota</taxon>
        <taxon>Betaproteobacteria</taxon>
        <taxon>Rhodocyclales</taxon>
        <taxon>Rhodocyclaceae</taxon>
        <taxon>Rhodocyclus</taxon>
    </lineage>
</organism>
<protein>
    <submittedName>
        <fullName evidence="2">MBL fold metallo-hydrolase</fullName>
    </submittedName>
</protein>
<reference evidence="2 3" key="1">
    <citation type="submission" date="2019-10" db="EMBL/GenBank/DDBJ databases">
        <title>Whole-genome sequence of the purple nonsulfur photosynthetic bacterium Rhodocyclus tenuis.</title>
        <authorList>
            <person name="Kyndt J.A."/>
            <person name="Meyer T.E."/>
        </authorList>
    </citation>
    <scope>NUCLEOTIDE SEQUENCE [LARGE SCALE GENOMIC DNA]</scope>
    <source>
        <strain evidence="2 3">DSM 110</strain>
    </source>
</reference>
<dbReference type="SMART" id="SM00849">
    <property type="entry name" value="Lactamase_B"/>
    <property type="match status" value="1"/>
</dbReference>
<dbReference type="InterPro" id="IPR050662">
    <property type="entry name" value="Sec-metab_biosynth-thioest"/>
</dbReference>
<dbReference type="OrthoDB" id="2971563at2"/>
<dbReference type="Gene3D" id="3.60.15.10">
    <property type="entry name" value="Ribonuclease Z/Hydroxyacylglutathione hydrolase-like"/>
    <property type="match status" value="1"/>
</dbReference>
<evidence type="ECO:0000259" key="1">
    <source>
        <dbReference type="SMART" id="SM00849"/>
    </source>
</evidence>
<dbReference type="PANTHER" id="PTHR23131">
    <property type="entry name" value="ENDORIBONUCLEASE LACTB2"/>
    <property type="match status" value="1"/>
</dbReference>
<dbReference type="PANTHER" id="PTHR23131:SF4">
    <property type="entry name" value="METALLO-BETA-LACTAMASE SUPERFAMILY POTEIN"/>
    <property type="match status" value="1"/>
</dbReference>
<name>A0A6L5JXJ5_RHOTE</name>
<dbReference type="SUPFAM" id="SSF56281">
    <property type="entry name" value="Metallo-hydrolase/oxidoreductase"/>
    <property type="match status" value="1"/>
</dbReference>
<dbReference type="Pfam" id="PF00753">
    <property type="entry name" value="Lactamase_B"/>
    <property type="match status" value="1"/>
</dbReference>
<evidence type="ECO:0000313" key="3">
    <source>
        <dbReference type="Proteomes" id="UP000480275"/>
    </source>
</evidence>
<feature type="domain" description="Metallo-beta-lactamase" evidence="1">
    <location>
        <begin position="52"/>
        <end position="273"/>
    </location>
</feature>
<dbReference type="InterPro" id="IPR036388">
    <property type="entry name" value="WH-like_DNA-bd_sf"/>
</dbReference>
<dbReference type="Gene3D" id="1.10.10.10">
    <property type="entry name" value="Winged helix-like DNA-binding domain superfamily/Winged helix DNA-binding domain"/>
    <property type="match status" value="1"/>
</dbReference>
<dbReference type="InterPro" id="IPR001279">
    <property type="entry name" value="Metallo-B-lactamas"/>
</dbReference>
<dbReference type="InterPro" id="IPR036866">
    <property type="entry name" value="RibonucZ/Hydroxyglut_hydro"/>
</dbReference>
<comment type="caution">
    <text evidence="2">The sequence shown here is derived from an EMBL/GenBank/DDBJ whole genome shotgun (WGS) entry which is preliminary data.</text>
</comment>
<dbReference type="Pfam" id="PF21221">
    <property type="entry name" value="B_lactamase-like_C"/>
    <property type="match status" value="1"/>
</dbReference>
<sequence>MPLPFALNHINLWLIADGALVPLALADAAAQDSVVEDALAGAAARDAALTGDTPAGTAPDAAAGGWTIVDTGFALPVVRECWTRILGELAATPQGGRIRRIVVTHFHPDHIGLAEWLQTQTGAPVLMTLGEYLTAHAVWHEIGGHGNAPMQRQFALHGLSPEGAAAIAAGRGGYNRGVPALPTQYRRLLAGDELCIGGRRWQVIVGHGHSPEHAALYCEDDHVLISGDMVLPKISTNISVFAVTPEANSLADFLASLDRLRALPADTLVLPSHGLPFRGLHDRIDALHAHHHERLVRLEAHCTTPHCAAELLPILFERELDAHQTMFAMGEAIAHLNWLEHAGRLRRCRSDDGIIRFMRA</sequence>
<dbReference type="EMBL" id="WIXJ01000003">
    <property type="protein sequence ID" value="MQY51354.1"/>
    <property type="molecule type" value="Genomic_DNA"/>
</dbReference>
<evidence type="ECO:0000313" key="2">
    <source>
        <dbReference type="EMBL" id="MQY51354.1"/>
    </source>
</evidence>
<accession>A0A6L5JXJ5</accession>
<dbReference type="Proteomes" id="UP000480275">
    <property type="component" value="Unassembled WGS sequence"/>
</dbReference>
<dbReference type="InterPro" id="IPR048933">
    <property type="entry name" value="B_lactamase-like_C"/>
</dbReference>